<organism evidence="1 2">
    <name type="scientific">Zosterops borbonicus</name>
    <dbReference type="NCBI Taxonomy" id="364589"/>
    <lineage>
        <taxon>Eukaryota</taxon>
        <taxon>Metazoa</taxon>
        <taxon>Chordata</taxon>
        <taxon>Craniata</taxon>
        <taxon>Vertebrata</taxon>
        <taxon>Euteleostomi</taxon>
        <taxon>Archelosauria</taxon>
        <taxon>Archosauria</taxon>
        <taxon>Dinosauria</taxon>
        <taxon>Saurischia</taxon>
        <taxon>Theropoda</taxon>
        <taxon>Coelurosauria</taxon>
        <taxon>Aves</taxon>
        <taxon>Neognathae</taxon>
        <taxon>Neoaves</taxon>
        <taxon>Telluraves</taxon>
        <taxon>Australaves</taxon>
        <taxon>Passeriformes</taxon>
        <taxon>Sylvioidea</taxon>
        <taxon>Zosteropidae</taxon>
        <taxon>Zosterops</taxon>
    </lineage>
</organism>
<keyword evidence="2" id="KW-1185">Reference proteome</keyword>
<protein>
    <submittedName>
        <fullName evidence="1">Uncharacterized protein</fullName>
    </submittedName>
</protein>
<dbReference type="EMBL" id="SWJQ01001093">
    <property type="protein sequence ID" value="TRZ09358.1"/>
    <property type="molecule type" value="Genomic_DNA"/>
</dbReference>
<dbReference type="Proteomes" id="UP000796761">
    <property type="component" value="Unassembled WGS sequence"/>
</dbReference>
<reference evidence="1" key="1">
    <citation type="submission" date="2019-04" db="EMBL/GenBank/DDBJ databases">
        <title>Genome assembly of Zosterops borbonicus 15179.</title>
        <authorList>
            <person name="Leroy T."/>
            <person name="Anselmetti Y."/>
            <person name="Tilak M.-K."/>
            <person name="Nabholz B."/>
        </authorList>
    </citation>
    <scope>NUCLEOTIDE SEQUENCE</scope>
    <source>
        <strain evidence="1">HGM_15179</strain>
        <tissue evidence="1">Muscle</tissue>
    </source>
</reference>
<sequence>MEDPANDQSIEDPGMMENQWKILEMINQWKILGMINQWKILGMEDQLKINQWKILEMINQWKINQWKIPGILEGAEQRIELISWNSSFPALTPVIFPERCSTTQRHFQQLFQGPTPTIFQISHPVDFAPIKSELLGFLGSLRDTLEQVMRAQSSFPEFWKRQRG</sequence>
<gene>
    <name evidence="1" type="ORF">HGM15179_017746</name>
</gene>
<name>A0A8K1G0C1_9PASS</name>
<evidence type="ECO:0000313" key="1">
    <source>
        <dbReference type="EMBL" id="TRZ09358.1"/>
    </source>
</evidence>
<dbReference type="AlphaFoldDB" id="A0A8K1G0C1"/>
<proteinExistence type="predicted"/>
<accession>A0A8K1G0C1</accession>
<evidence type="ECO:0000313" key="2">
    <source>
        <dbReference type="Proteomes" id="UP000796761"/>
    </source>
</evidence>
<comment type="caution">
    <text evidence="1">The sequence shown here is derived from an EMBL/GenBank/DDBJ whole genome shotgun (WGS) entry which is preliminary data.</text>
</comment>